<dbReference type="InterPro" id="IPR024079">
    <property type="entry name" value="MetalloPept_cat_dom_sf"/>
</dbReference>
<evidence type="ECO:0000256" key="2">
    <source>
        <dbReference type="ARBA" id="ARBA00022536"/>
    </source>
</evidence>
<keyword evidence="4 15" id="KW-0812">Transmembrane</keyword>
<dbReference type="AlphaFoldDB" id="A0AA39H835"/>
<feature type="transmembrane region" description="Helical" evidence="15">
    <location>
        <begin position="53"/>
        <end position="73"/>
    </location>
</feature>
<dbReference type="Pfam" id="PF01400">
    <property type="entry name" value="Astacin"/>
    <property type="match status" value="2"/>
</dbReference>
<dbReference type="CDD" id="cd00637">
    <property type="entry name" value="7tm_classA_rhodopsin-like"/>
    <property type="match status" value="1"/>
</dbReference>
<feature type="transmembrane region" description="Helical" evidence="15">
    <location>
        <begin position="178"/>
        <end position="199"/>
    </location>
</feature>
<evidence type="ECO:0000256" key="3">
    <source>
        <dbReference type="ARBA" id="ARBA00022670"/>
    </source>
</evidence>
<dbReference type="PANTHER" id="PTHR10127:SF780">
    <property type="entry name" value="METALLOENDOPEPTIDASE"/>
    <property type="match status" value="1"/>
</dbReference>
<dbReference type="GO" id="GO:0008270">
    <property type="term" value="F:zinc ion binding"/>
    <property type="evidence" value="ECO:0007669"/>
    <property type="project" value="UniProtKB-UniRule"/>
</dbReference>
<gene>
    <name evidence="19" type="ORF">QR680_015540</name>
</gene>
<dbReference type="Gene3D" id="1.20.1070.10">
    <property type="entry name" value="Rhodopsin 7-helix transmembrane proteins"/>
    <property type="match status" value="1"/>
</dbReference>
<comment type="subcellular location">
    <subcellularLocation>
        <location evidence="1">Membrane</location>
    </subcellularLocation>
</comment>
<comment type="cofactor">
    <cofactor evidence="13 14">
        <name>Zn(2+)</name>
        <dbReference type="ChEBI" id="CHEBI:29105"/>
    </cofactor>
    <text evidence="13 14">Binds 1 zinc ion per subunit.</text>
</comment>
<feature type="domain" description="Peptidase M12A" evidence="18">
    <location>
        <begin position="681"/>
        <end position="885"/>
    </location>
</feature>
<keyword evidence="8 15" id="KW-1133">Transmembrane helix</keyword>
<dbReference type="InterPro" id="IPR017452">
    <property type="entry name" value="GPCR_Rhodpsn_7TM"/>
</dbReference>
<reference evidence="19" key="1">
    <citation type="submission" date="2023-06" db="EMBL/GenBank/DDBJ databases">
        <title>Genomic analysis of the entomopathogenic nematode Steinernema hermaphroditum.</title>
        <authorList>
            <person name="Schwarz E.M."/>
            <person name="Heppert J.K."/>
            <person name="Baniya A."/>
            <person name="Schwartz H.T."/>
            <person name="Tan C.-H."/>
            <person name="Antoshechkin I."/>
            <person name="Sternberg P.W."/>
            <person name="Goodrich-Blair H."/>
            <person name="Dillman A.R."/>
        </authorList>
    </citation>
    <scope>NUCLEOTIDE SEQUENCE</scope>
    <source>
        <strain evidence="19">PS9179</strain>
        <tissue evidence="19">Whole animal</tissue>
    </source>
</reference>
<dbReference type="Gene3D" id="2.60.120.290">
    <property type="entry name" value="Spermadhesin, CUB domain"/>
    <property type="match status" value="1"/>
</dbReference>
<dbReference type="Proteomes" id="UP001175271">
    <property type="component" value="Unassembled WGS sequence"/>
</dbReference>
<keyword evidence="3 13" id="KW-0645">Protease</keyword>
<dbReference type="InterPro" id="IPR019430">
    <property type="entry name" value="7TM_GPCR_serpentine_rcpt_Srx"/>
</dbReference>
<dbReference type="PROSITE" id="PS00022">
    <property type="entry name" value="EGF_1"/>
    <property type="match status" value="1"/>
</dbReference>
<dbReference type="PRINTS" id="PR00480">
    <property type="entry name" value="ASTACIN"/>
</dbReference>
<accession>A0AA39H835</accession>
<dbReference type="PROSITE" id="PS51864">
    <property type="entry name" value="ASTACIN"/>
    <property type="match status" value="2"/>
</dbReference>
<evidence type="ECO:0000259" key="16">
    <source>
        <dbReference type="PROSITE" id="PS01180"/>
    </source>
</evidence>
<feature type="transmembrane region" description="Helical" evidence="15">
    <location>
        <begin position="13"/>
        <end position="41"/>
    </location>
</feature>
<dbReference type="PROSITE" id="PS50262">
    <property type="entry name" value="G_PROTEIN_RECEP_F1_2"/>
    <property type="match status" value="1"/>
</dbReference>
<evidence type="ECO:0000313" key="19">
    <source>
        <dbReference type="EMBL" id="KAK0400971.1"/>
    </source>
</evidence>
<dbReference type="SUPFAM" id="SSF55486">
    <property type="entry name" value="Metalloproteases ('zincins'), catalytic domain"/>
    <property type="match status" value="2"/>
</dbReference>
<feature type="active site" evidence="13">
    <location>
        <position position="443"/>
    </location>
</feature>
<evidence type="ECO:0000259" key="18">
    <source>
        <dbReference type="PROSITE" id="PS51864"/>
    </source>
</evidence>
<dbReference type="SUPFAM" id="SSF81321">
    <property type="entry name" value="Family A G protein-coupled receptor-like"/>
    <property type="match status" value="1"/>
</dbReference>
<evidence type="ECO:0000256" key="15">
    <source>
        <dbReference type="SAM" id="Phobius"/>
    </source>
</evidence>
<dbReference type="GO" id="GO:0016020">
    <property type="term" value="C:membrane"/>
    <property type="evidence" value="ECO:0007669"/>
    <property type="project" value="UniProtKB-SubCell"/>
</dbReference>
<feature type="domain" description="Peptidase M12A" evidence="18">
    <location>
        <begin position="334"/>
        <end position="547"/>
    </location>
</feature>
<evidence type="ECO:0000256" key="8">
    <source>
        <dbReference type="ARBA" id="ARBA00022989"/>
    </source>
</evidence>
<keyword evidence="7 13" id="KW-0862">Zinc</keyword>
<feature type="binding site" evidence="13">
    <location>
        <position position="446"/>
    </location>
    <ligand>
        <name>Zn(2+)</name>
        <dbReference type="ChEBI" id="CHEBI:29105"/>
        <note>catalytic</note>
    </ligand>
</feature>
<dbReference type="GO" id="GO:0006508">
    <property type="term" value="P:proteolysis"/>
    <property type="evidence" value="ECO:0007669"/>
    <property type="project" value="UniProtKB-KW"/>
</dbReference>
<proteinExistence type="predicted"/>
<dbReference type="GO" id="GO:0004222">
    <property type="term" value="F:metalloendopeptidase activity"/>
    <property type="evidence" value="ECO:0007669"/>
    <property type="project" value="UniProtKB-UniRule"/>
</dbReference>
<dbReference type="Pfam" id="PF10328">
    <property type="entry name" value="7TM_GPCR_Srx"/>
    <property type="match status" value="1"/>
</dbReference>
<dbReference type="Gene3D" id="3.40.390.10">
    <property type="entry name" value="Collagenase (Catalytic Domain)"/>
    <property type="match status" value="2"/>
</dbReference>
<dbReference type="SMART" id="SM00235">
    <property type="entry name" value="ZnMc"/>
    <property type="match status" value="2"/>
</dbReference>
<evidence type="ECO:0000256" key="9">
    <source>
        <dbReference type="ARBA" id="ARBA00023049"/>
    </source>
</evidence>
<dbReference type="InterPro" id="IPR035914">
    <property type="entry name" value="Sperma_CUB_dom_sf"/>
</dbReference>
<feature type="domain" description="G-protein coupled receptors family 1 profile" evidence="17">
    <location>
        <begin position="27"/>
        <end position="199"/>
    </location>
</feature>
<dbReference type="InterPro" id="IPR034035">
    <property type="entry name" value="Astacin-like_dom"/>
</dbReference>
<evidence type="ECO:0000256" key="1">
    <source>
        <dbReference type="ARBA" id="ARBA00004370"/>
    </source>
</evidence>
<dbReference type="InterPro" id="IPR001506">
    <property type="entry name" value="Peptidase_M12A"/>
</dbReference>
<dbReference type="PROSITE" id="PS01180">
    <property type="entry name" value="CUB"/>
    <property type="match status" value="1"/>
</dbReference>
<feature type="domain" description="CUB" evidence="16">
    <location>
        <begin position="933"/>
        <end position="1046"/>
    </location>
</feature>
<keyword evidence="20" id="KW-1185">Reference proteome</keyword>
<dbReference type="InterPro" id="IPR000859">
    <property type="entry name" value="CUB_dom"/>
</dbReference>
<evidence type="ECO:0000256" key="11">
    <source>
        <dbReference type="ARBA" id="ARBA00023157"/>
    </source>
</evidence>
<evidence type="ECO:0000256" key="5">
    <source>
        <dbReference type="ARBA" id="ARBA00022723"/>
    </source>
</evidence>
<feature type="binding site" evidence="13">
    <location>
        <position position="442"/>
    </location>
    <ligand>
        <name>Zn(2+)</name>
        <dbReference type="ChEBI" id="CHEBI:29105"/>
        <note>catalytic</note>
    </ligand>
</feature>
<name>A0AA39H835_9BILA</name>
<feature type="binding site" evidence="13">
    <location>
        <position position="452"/>
    </location>
    <ligand>
        <name>Zn(2+)</name>
        <dbReference type="ChEBI" id="CHEBI:29105"/>
        <note>catalytic</note>
    </ligand>
</feature>
<evidence type="ECO:0000256" key="4">
    <source>
        <dbReference type="ARBA" id="ARBA00022692"/>
    </source>
</evidence>
<dbReference type="SUPFAM" id="SSF49854">
    <property type="entry name" value="Spermadhesin, CUB domain"/>
    <property type="match status" value="2"/>
</dbReference>
<evidence type="ECO:0000256" key="13">
    <source>
        <dbReference type="PROSITE-ProRule" id="PRU01211"/>
    </source>
</evidence>
<keyword evidence="6 13" id="KW-0378">Hydrolase</keyword>
<protein>
    <recommendedName>
        <fullName evidence="14">Metalloendopeptidase</fullName>
        <ecNumber evidence="14">3.4.24.-</ecNumber>
    </recommendedName>
</protein>
<evidence type="ECO:0000256" key="14">
    <source>
        <dbReference type="RuleBase" id="RU361183"/>
    </source>
</evidence>
<keyword evidence="9 13" id="KW-0482">Metalloprotease</keyword>
<dbReference type="PROSITE" id="PS01186">
    <property type="entry name" value="EGF_2"/>
    <property type="match status" value="2"/>
</dbReference>
<keyword evidence="5 13" id="KW-0479">Metal-binding</keyword>
<dbReference type="CDD" id="cd04280">
    <property type="entry name" value="ZnMc_astacin_like"/>
    <property type="match status" value="1"/>
</dbReference>
<evidence type="ECO:0000256" key="6">
    <source>
        <dbReference type="ARBA" id="ARBA00022801"/>
    </source>
</evidence>
<comment type="caution">
    <text evidence="19">The sequence shown here is derived from an EMBL/GenBank/DDBJ whole genome shotgun (WGS) entry which is preliminary data.</text>
</comment>
<evidence type="ECO:0000256" key="7">
    <source>
        <dbReference type="ARBA" id="ARBA00022833"/>
    </source>
</evidence>
<evidence type="ECO:0000256" key="12">
    <source>
        <dbReference type="PROSITE-ProRule" id="PRU00059"/>
    </source>
</evidence>
<evidence type="ECO:0000256" key="10">
    <source>
        <dbReference type="ARBA" id="ARBA00023136"/>
    </source>
</evidence>
<dbReference type="InterPro" id="IPR006026">
    <property type="entry name" value="Peptidase_Metallo"/>
</dbReference>
<dbReference type="PANTHER" id="PTHR10127">
    <property type="entry name" value="DISCOIDIN, CUB, EGF, LAMININ , AND ZINC METALLOPROTEASE DOMAIN CONTAINING"/>
    <property type="match status" value="1"/>
</dbReference>
<dbReference type="EC" id="3.4.24.-" evidence="14"/>
<keyword evidence="2" id="KW-0245">EGF-like domain</keyword>
<sequence>MEEPTPVADQLRAAFLIVMFGFTGIIINGYVLYAVCCYKVFGKSFGVICASQILANLGNSVVFGLLVGPITIIDSDFHATYLGKRTGQMLIMFWNASMLSHLVTSVNRCVNVYFPLRYESIFSLKFTYILITLVWVISFLQGIPYFLPQCALQYHPEEFTFLFAPTSCLKYVWYYADFWMSITVVSIIGIVDFCTFFRIHRLQKSTILHTKSKDIKFFFQTNENYNKLNGKAPDHYQKRADFLKANKGTVGAAVKDRLDQNREKFLLARENQKKNRVPGAPAEHVFTKKPRQHKTIAEINIPLGLHEVFLDGDQEASEQQLKEIFGLQNPQATAATRGKRQTFMDSMYPTDTWTQGIPYFFDAAFPTSRIPAVQTAIAFWQANTCLKFTQVSGPSATTIRPVVRFFNGSGCYSPIGRITDTSTVTQDISLGDGCDPPGIAAHEIGHSIGMYHAQSRYDRDQWISVNTSNVEPDNVFNYDEVTSSTNNNFGMRYDYRSIMHYDPEGFAIDPTVPVMQAFDMLAQYSMGSSRMPVFTDIVLINDLYKCYDRCSSSGTVCKNGGMPNPNKCTVCQCPSGFAGNDCSGIAPANGVVGSCGGSLTATTAWTDLTANCTWHIMAPVGKFVQFYVQSVGASGQNDTFCSSDCHFAGVDIKWDSNKQPEGYRICCPDSYYWMAQSSDNRLVVQAYNYWFYTDFTLTYRIAESDRPEVRDVFRAIQSKTCLTFKEVPFSSVTKKSETTIAFSNGTKCTTAQIGKNGAFAMYPIVLSEDMCRMPVNYFEHIFYALGLQSTQQRSDRDDYITVYEDRILPERRVDFEKYSPENSKNFDVPYDFDSLMHVTPDVLRINDNEPTIIAKDPLYQSAVGRNIYAASHSDYLQLNRLYKCLDKCEADKTACENGGYVNPHKCSECSCPRGFTGPLCTELDYSEATHKGCGGQIDVTDSWKELSIQREANENNISCHWFFHAPKGKNIEIKISIVAPENQRCTTFTKTWLEIRFGNFIVGGYKFFCQDQLPKLPIKNLGDFVVVTLSQDYDDPTEFSLLYRTGSNEE</sequence>
<keyword evidence="10 15" id="KW-0472">Membrane</keyword>
<evidence type="ECO:0000259" key="17">
    <source>
        <dbReference type="PROSITE" id="PS50262"/>
    </source>
</evidence>
<evidence type="ECO:0000313" key="20">
    <source>
        <dbReference type="Proteomes" id="UP001175271"/>
    </source>
</evidence>
<feature type="transmembrane region" description="Helical" evidence="15">
    <location>
        <begin position="126"/>
        <end position="147"/>
    </location>
</feature>
<keyword evidence="11" id="KW-1015">Disulfide bond</keyword>
<comment type="caution">
    <text evidence="12">Lacks conserved residue(s) required for the propagation of feature annotation.</text>
</comment>
<dbReference type="EMBL" id="JAUCMV010000004">
    <property type="protein sequence ID" value="KAK0400971.1"/>
    <property type="molecule type" value="Genomic_DNA"/>
</dbReference>
<organism evidence="19 20">
    <name type="scientific">Steinernema hermaphroditum</name>
    <dbReference type="NCBI Taxonomy" id="289476"/>
    <lineage>
        <taxon>Eukaryota</taxon>
        <taxon>Metazoa</taxon>
        <taxon>Ecdysozoa</taxon>
        <taxon>Nematoda</taxon>
        <taxon>Chromadorea</taxon>
        <taxon>Rhabditida</taxon>
        <taxon>Tylenchina</taxon>
        <taxon>Panagrolaimomorpha</taxon>
        <taxon>Strongyloidoidea</taxon>
        <taxon>Steinernematidae</taxon>
        <taxon>Steinernema</taxon>
    </lineage>
</organism>
<dbReference type="InterPro" id="IPR000742">
    <property type="entry name" value="EGF"/>
</dbReference>